<dbReference type="EMBL" id="JAZDRP010000004">
    <property type="protein sequence ID" value="MEE2526168.1"/>
    <property type="molecule type" value="Genomic_DNA"/>
</dbReference>
<dbReference type="Gene3D" id="3.40.50.720">
    <property type="entry name" value="NAD(P)-binding Rossmann-like Domain"/>
    <property type="match status" value="1"/>
</dbReference>
<name>A0ABU7LQJ1_9PROT</name>
<reference evidence="12 13" key="1">
    <citation type="submission" date="2024-01" db="EMBL/GenBank/DDBJ databases">
        <title>Hyphobacterium bacterium isolated from marine sediment.</title>
        <authorList>
            <person name="Zhao S."/>
        </authorList>
    </citation>
    <scope>NUCLEOTIDE SEQUENCE [LARGE SCALE GENOMIC DNA]</scope>
    <source>
        <strain evidence="13">HN65</strain>
    </source>
</reference>
<dbReference type="InterPro" id="IPR038770">
    <property type="entry name" value="Na+/solute_symporter_sf"/>
</dbReference>
<evidence type="ECO:0000256" key="7">
    <source>
        <dbReference type="ARBA" id="ARBA00022989"/>
    </source>
</evidence>
<dbReference type="InterPro" id="IPR006153">
    <property type="entry name" value="Cation/H_exchanger_TM"/>
</dbReference>
<feature type="transmembrane region" description="Helical" evidence="10">
    <location>
        <begin position="368"/>
        <end position="387"/>
    </location>
</feature>
<dbReference type="InterPro" id="IPR003148">
    <property type="entry name" value="RCK_N"/>
</dbReference>
<evidence type="ECO:0000313" key="12">
    <source>
        <dbReference type="EMBL" id="MEE2526168.1"/>
    </source>
</evidence>
<keyword evidence="4" id="KW-0633">Potassium transport</keyword>
<feature type="transmembrane region" description="Helical" evidence="10">
    <location>
        <begin position="6"/>
        <end position="24"/>
    </location>
</feature>
<dbReference type="PANTHER" id="PTHR46157:SF4">
    <property type="entry name" value="K(+) EFFLUX ANTIPORTER 3, CHLOROPLASTIC"/>
    <property type="match status" value="1"/>
</dbReference>
<comment type="caution">
    <text evidence="12">The sequence shown here is derived from an EMBL/GenBank/DDBJ whole genome shotgun (WGS) entry which is preliminary data.</text>
</comment>
<dbReference type="Pfam" id="PF02254">
    <property type="entry name" value="TrkA_N"/>
    <property type="match status" value="1"/>
</dbReference>
<dbReference type="SUPFAM" id="SSF51735">
    <property type="entry name" value="NAD(P)-binding Rossmann-fold domains"/>
    <property type="match status" value="1"/>
</dbReference>
<feature type="transmembrane region" description="Helical" evidence="10">
    <location>
        <begin position="307"/>
        <end position="325"/>
    </location>
</feature>
<evidence type="ECO:0000313" key="13">
    <source>
        <dbReference type="Proteomes" id="UP001354971"/>
    </source>
</evidence>
<evidence type="ECO:0000256" key="9">
    <source>
        <dbReference type="ARBA" id="ARBA00023136"/>
    </source>
</evidence>
<evidence type="ECO:0000256" key="4">
    <source>
        <dbReference type="ARBA" id="ARBA00022538"/>
    </source>
</evidence>
<feature type="transmembrane region" description="Helical" evidence="10">
    <location>
        <begin position="71"/>
        <end position="87"/>
    </location>
</feature>
<evidence type="ECO:0000256" key="8">
    <source>
        <dbReference type="ARBA" id="ARBA00023065"/>
    </source>
</evidence>
<dbReference type="PROSITE" id="PS51201">
    <property type="entry name" value="RCK_N"/>
    <property type="match status" value="1"/>
</dbReference>
<evidence type="ECO:0000256" key="6">
    <source>
        <dbReference type="ARBA" id="ARBA00022958"/>
    </source>
</evidence>
<evidence type="ECO:0000256" key="10">
    <source>
        <dbReference type="SAM" id="Phobius"/>
    </source>
</evidence>
<keyword evidence="2" id="KW-0813">Transport</keyword>
<evidence type="ECO:0000256" key="2">
    <source>
        <dbReference type="ARBA" id="ARBA00022448"/>
    </source>
</evidence>
<feature type="transmembrane region" description="Helical" evidence="10">
    <location>
        <begin position="337"/>
        <end position="362"/>
    </location>
</feature>
<evidence type="ECO:0000259" key="11">
    <source>
        <dbReference type="PROSITE" id="PS51201"/>
    </source>
</evidence>
<dbReference type="PANTHER" id="PTHR46157">
    <property type="entry name" value="K(+) EFFLUX ANTIPORTER 3, CHLOROPLASTIC"/>
    <property type="match status" value="1"/>
</dbReference>
<dbReference type="InterPro" id="IPR036291">
    <property type="entry name" value="NAD(P)-bd_dom_sf"/>
</dbReference>
<accession>A0ABU7LQJ1</accession>
<comment type="subcellular location">
    <subcellularLocation>
        <location evidence="1">Membrane</location>
        <topology evidence="1">Multi-pass membrane protein</topology>
    </subcellularLocation>
</comment>
<feature type="transmembrane region" description="Helical" evidence="10">
    <location>
        <begin position="160"/>
        <end position="184"/>
    </location>
</feature>
<dbReference type="Gene3D" id="1.20.1530.20">
    <property type="match status" value="1"/>
</dbReference>
<evidence type="ECO:0000256" key="3">
    <source>
        <dbReference type="ARBA" id="ARBA00022449"/>
    </source>
</evidence>
<feature type="transmembrane region" description="Helical" evidence="10">
    <location>
        <begin position="127"/>
        <end position="148"/>
    </location>
</feature>
<evidence type="ECO:0000256" key="5">
    <source>
        <dbReference type="ARBA" id="ARBA00022692"/>
    </source>
</evidence>
<feature type="transmembrane region" description="Helical" evidence="10">
    <location>
        <begin position="99"/>
        <end position="121"/>
    </location>
</feature>
<keyword evidence="6" id="KW-0630">Potassium</keyword>
<dbReference type="Proteomes" id="UP001354971">
    <property type="component" value="Unassembled WGS sequence"/>
</dbReference>
<proteinExistence type="predicted"/>
<keyword evidence="7 10" id="KW-1133">Transmembrane helix</keyword>
<keyword evidence="5 10" id="KW-0812">Transmembrane</keyword>
<sequence length="577" mass="59543">MHFEPALKDFIVFLVAAGIAAPIFRALKQSAVLAFLLAGVLLGPYGLGRLVEAWPLLQFITIGDPHAAEPFAEAGVLFLLFMLGLELSFSRLWALRKDVFGLGAAQVLASAVLIGAAAIALGLSPATALVVALALALSSTAIVMQMLIEEKQATTVTGRTAFAVLLFQDLMVAPILILVGFLALGGGDLLSSIGQAVVGGAIAIAVIGLAGRFLLRPAFQMAAAAGGREMMLAVTLLAVIGASVATASAGLSLALGAFLAGLLMGETEFKAQIEIDLEPFKGLLLGLFFMTVGMSIDPLAVLAQWPLILGGAGALILGKIAIAYVSARLFGHARARALRVAALLGPAGEFAFVVLGAAAVAGVVQPEMAALVTAAAGITMLAAPFIARVGGYLAGQLEPGDEGVKDGVAEAAEGHVIIAGYGRVGQMLGELLAEENAAIIAIDTDPKRVSACRRKGVPIFYGDAGRAETLQKAGIETAAQFIVTVDDPAKAERVVKAVRARRTHAPITARAMDRAHADALVAAGADYVIHEAAEAALQLAVRVLEDFGMAPESARARITRAREEIYGDPERDVSNED</sequence>
<feature type="transmembrane region" description="Helical" evidence="10">
    <location>
        <begin position="196"/>
        <end position="215"/>
    </location>
</feature>
<feature type="transmembrane region" description="Helical" evidence="10">
    <location>
        <begin position="31"/>
        <end position="51"/>
    </location>
</feature>
<feature type="domain" description="RCK N-terminal" evidence="11">
    <location>
        <begin position="413"/>
        <end position="529"/>
    </location>
</feature>
<keyword evidence="13" id="KW-1185">Reference proteome</keyword>
<organism evidence="12 13">
    <name type="scientific">Hyphobacterium lacteum</name>
    <dbReference type="NCBI Taxonomy" id="3116575"/>
    <lineage>
        <taxon>Bacteria</taxon>
        <taxon>Pseudomonadati</taxon>
        <taxon>Pseudomonadota</taxon>
        <taxon>Alphaproteobacteria</taxon>
        <taxon>Maricaulales</taxon>
        <taxon>Maricaulaceae</taxon>
        <taxon>Hyphobacterium</taxon>
    </lineage>
</organism>
<keyword evidence="3" id="KW-0050">Antiport</keyword>
<protein>
    <submittedName>
        <fullName evidence="12">Cation:proton antiporter</fullName>
    </submittedName>
</protein>
<dbReference type="RefSeq" id="WP_330198832.1">
    <property type="nucleotide sequence ID" value="NZ_JAZDRP010000004.1"/>
</dbReference>
<dbReference type="Pfam" id="PF00999">
    <property type="entry name" value="Na_H_Exchanger"/>
    <property type="match status" value="1"/>
</dbReference>
<evidence type="ECO:0000256" key="1">
    <source>
        <dbReference type="ARBA" id="ARBA00004141"/>
    </source>
</evidence>
<gene>
    <name evidence="12" type="ORF">V0U79_07300</name>
</gene>
<keyword evidence="9 10" id="KW-0472">Membrane</keyword>
<keyword evidence="8" id="KW-0406">Ion transport</keyword>